<evidence type="ECO:0000259" key="1">
    <source>
        <dbReference type="PROSITE" id="PS50887"/>
    </source>
</evidence>
<dbReference type="InterPro" id="IPR029787">
    <property type="entry name" value="Nucleotide_cyclase"/>
</dbReference>
<dbReference type="InterPro" id="IPR043128">
    <property type="entry name" value="Rev_trsase/Diguanyl_cyclase"/>
</dbReference>
<organism evidence="2 3">
    <name type="scientific">Inmirania thermothiophila</name>
    <dbReference type="NCBI Taxonomy" id="1750597"/>
    <lineage>
        <taxon>Bacteria</taxon>
        <taxon>Pseudomonadati</taxon>
        <taxon>Pseudomonadota</taxon>
        <taxon>Gammaproteobacteria</taxon>
        <taxon>Chromatiales</taxon>
        <taxon>Ectothiorhodospiraceae</taxon>
        <taxon>Inmirania</taxon>
    </lineage>
</organism>
<dbReference type="EMBL" id="RJVI01000002">
    <property type="protein sequence ID" value="ROR32719.1"/>
    <property type="molecule type" value="Genomic_DNA"/>
</dbReference>
<name>A0A3N1Y1M9_9GAMM</name>
<dbReference type="InterPro" id="IPR013656">
    <property type="entry name" value="PAS_4"/>
</dbReference>
<dbReference type="InterPro" id="IPR052155">
    <property type="entry name" value="Biofilm_reg_signaling"/>
</dbReference>
<dbReference type="RefSeq" id="WP_123401624.1">
    <property type="nucleotide sequence ID" value="NZ_RJVI01000002.1"/>
</dbReference>
<dbReference type="AlphaFoldDB" id="A0A3N1Y1M9"/>
<accession>A0A3N1Y1M9</accession>
<evidence type="ECO:0000313" key="2">
    <source>
        <dbReference type="EMBL" id="ROR32719.1"/>
    </source>
</evidence>
<comment type="caution">
    <text evidence="2">The sequence shown here is derived from an EMBL/GenBank/DDBJ whole genome shotgun (WGS) entry which is preliminary data.</text>
</comment>
<dbReference type="SUPFAM" id="SSF55785">
    <property type="entry name" value="PYP-like sensor domain (PAS domain)"/>
    <property type="match status" value="2"/>
</dbReference>
<evidence type="ECO:0000313" key="3">
    <source>
        <dbReference type="Proteomes" id="UP000276634"/>
    </source>
</evidence>
<dbReference type="SMART" id="SM00267">
    <property type="entry name" value="GGDEF"/>
    <property type="match status" value="1"/>
</dbReference>
<dbReference type="Pfam" id="PF08448">
    <property type="entry name" value="PAS_4"/>
    <property type="match status" value="1"/>
</dbReference>
<dbReference type="InterPro" id="IPR000160">
    <property type="entry name" value="GGDEF_dom"/>
</dbReference>
<dbReference type="PANTHER" id="PTHR44757">
    <property type="entry name" value="DIGUANYLATE CYCLASE DGCP"/>
    <property type="match status" value="1"/>
</dbReference>
<dbReference type="SUPFAM" id="SSF55781">
    <property type="entry name" value="GAF domain-like"/>
    <property type="match status" value="1"/>
</dbReference>
<dbReference type="Gene3D" id="3.30.450.20">
    <property type="entry name" value="PAS domain"/>
    <property type="match status" value="2"/>
</dbReference>
<dbReference type="Pfam" id="PF00990">
    <property type="entry name" value="GGDEF"/>
    <property type="match status" value="1"/>
</dbReference>
<proteinExistence type="predicted"/>
<sequence length="877" mass="90466">MRPGIGRPAPGAGRWAVLVLLLGALAAAAAAWQVQRLTALQARAFARAAAEERLGAWRGALEAALRLADGLLALPARIQESGRTVDPPRLRALAALARDLGAGIAGIGWAPRRDGGFPVRLYFSDGTASGVPGGDLAAVPQAGAVLARAGAAAGSALLVLSEGVVLGVRPAYGAALARREPLQREAGLIGFFFVRLDLEALLADVARAAARRGEWAWLSVAGGGPVRAPGTPAMAPPEGERILVEAFGVPWRLQVRLGQPLPSVSPRPALATLAAGLAAALALALGVHARLAHEARLAALVRVLGRARARLHREAQRRAEAEAVAGLGHWEWDPERRRLRLSRGARALLGLEGRAVSRAALVGRVAEGDRARVGAALEAAVGQGRPFALEHGLADGDGLRTVRHVAHARREAAGWRVVGVLLEVTGPRALEARVRALGRRCDLLARAAAVLAGEGDARALAGALCRELCGFGDYVLAVVDRLVGEGRLERVAPAGDAGVREAPRAVAAALREGRPLVRCDLGAEPELARWLGGDARGGCAVAVVPFDEGAGGGVLAVAAADPARVDAEELEALAVLAAGLGRRLRQARNEAARVDGMAEARRRAQALAQAPAGVLLVERKGAVARVTWANAALAALTGRAPGWALGRTPEEVLAGGAGAGAAAPLAGMFTAAGPREALVRGRRPEGGEYWACVASAPLDEDRGHVAVAVDVTGLMRRQKALEHGLLTDGETGLPGPALLADRLERLLAVVRRGGRGVGVLVLQLDGLAEAAPRLGEEGTRRLRAALAAELQGLLREADTVAADGDRFVVVVTDAVTAADARRAAERLRKALAAPRRLGGGEALALRPRIGLAVAPGHGDRAEALLRHAQAELARTPA</sequence>
<reference evidence="2 3" key="1">
    <citation type="submission" date="2018-11" db="EMBL/GenBank/DDBJ databases">
        <title>Genomic Encyclopedia of Type Strains, Phase IV (KMG-IV): sequencing the most valuable type-strain genomes for metagenomic binning, comparative biology and taxonomic classification.</title>
        <authorList>
            <person name="Goeker M."/>
        </authorList>
    </citation>
    <scope>NUCLEOTIDE SEQUENCE [LARGE SCALE GENOMIC DNA]</scope>
    <source>
        <strain evidence="2 3">DSM 100275</strain>
    </source>
</reference>
<protein>
    <submittedName>
        <fullName evidence="2">Diguanylate cyclase (GGDEF)-like protein</fullName>
    </submittedName>
</protein>
<keyword evidence="3" id="KW-1185">Reference proteome</keyword>
<dbReference type="SUPFAM" id="SSF55073">
    <property type="entry name" value="Nucleotide cyclase"/>
    <property type="match status" value="1"/>
</dbReference>
<dbReference type="InterPro" id="IPR035965">
    <property type="entry name" value="PAS-like_dom_sf"/>
</dbReference>
<dbReference type="NCBIfam" id="TIGR00254">
    <property type="entry name" value="GGDEF"/>
    <property type="match status" value="1"/>
</dbReference>
<dbReference type="Proteomes" id="UP000276634">
    <property type="component" value="Unassembled WGS sequence"/>
</dbReference>
<dbReference type="PANTHER" id="PTHR44757:SF2">
    <property type="entry name" value="BIOFILM ARCHITECTURE MAINTENANCE PROTEIN MBAA"/>
    <property type="match status" value="1"/>
</dbReference>
<feature type="domain" description="GGDEF" evidence="1">
    <location>
        <begin position="755"/>
        <end position="877"/>
    </location>
</feature>
<dbReference type="Gene3D" id="3.30.70.270">
    <property type="match status" value="1"/>
</dbReference>
<gene>
    <name evidence="2" type="ORF">EDC57_1930</name>
</gene>
<dbReference type="PROSITE" id="PS50887">
    <property type="entry name" value="GGDEF"/>
    <property type="match status" value="1"/>
</dbReference>